<dbReference type="EMBL" id="JAOZYC010000153">
    <property type="protein sequence ID" value="MEB8341913.1"/>
    <property type="molecule type" value="Genomic_DNA"/>
</dbReference>
<evidence type="ECO:0000313" key="3">
    <source>
        <dbReference type="Proteomes" id="UP001354931"/>
    </source>
</evidence>
<sequence>GDVGRLDERGFLIITDRLKDMFLVGGFNAYPAEIEQALRGHPAITDVAVVGAPDERLGEVGIAYCVPADDTRIDAAELTAWARQRLANFKVPRAFVPVDTLPHNAAGKVDKVTLRARAREEPPSRT</sequence>
<comment type="caution">
    <text evidence="2">The sequence shown here is derived from an EMBL/GenBank/DDBJ whole genome shotgun (WGS) entry which is preliminary data.</text>
</comment>
<dbReference type="InterPro" id="IPR025110">
    <property type="entry name" value="AMP-bd_C"/>
</dbReference>
<accession>A0ABU6FDA7</accession>
<name>A0ABU6FDA7_9ACTN</name>
<keyword evidence="2" id="KW-0436">Ligase</keyword>
<dbReference type="InterPro" id="IPR050237">
    <property type="entry name" value="ATP-dep_AMP-bd_enzyme"/>
</dbReference>
<evidence type="ECO:0000313" key="2">
    <source>
        <dbReference type="EMBL" id="MEB8341913.1"/>
    </source>
</evidence>
<feature type="domain" description="AMP-binding enzyme C-terminal" evidence="1">
    <location>
        <begin position="33"/>
        <end position="108"/>
    </location>
</feature>
<dbReference type="Gene3D" id="3.30.300.30">
    <property type="match status" value="1"/>
</dbReference>
<dbReference type="SUPFAM" id="SSF56801">
    <property type="entry name" value="Acetyl-CoA synthetase-like"/>
    <property type="match status" value="1"/>
</dbReference>
<gene>
    <name evidence="2" type="ORF">OKJ99_30905</name>
</gene>
<dbReference type="Pfam" id="PF13193">
    <property type="entry name" value="AMP-binding_C"/>
    <property type="match status" value="1"/>
</dbReference>
<protein>
    <submittedName>
        <fullName evidence="2">Fatty acid--CoA ligase family protein</fullName>
    </submittedName>
</protein>
<reference evidence="2 3" key="1">
    <citation type="submission" date="2022-10" db="EMBL/GenBank/DDBJ databases">
        <authorList>
            <person name="Xie J."/>
            <person name="Shen N."/>
        </authorList>
    </citation>
    <scope>NUCLEOTIDE SEQUENCE [LARGE SCALE GENOMIC DNA]</scope>
    <source>
        <strain evidence="2 3">YIM65594</strain>
    </source>
</reference>
<proteinExistence type="predicted"/>
<dbReference type="Proteomes" id="UP001354931">
    <property type="component" value="Unassembled WGS sequence"/>
</dbReference>
<feature type="non-terminal residue" evidence="2">
    <location>
        <position position="1"/>
    </location>
</feature>
<dbReference type="GO" id="GO:0016874">
    <property type="term" value="F:ligase activity"/>
    <property type="evidence" value="ECO:0007669"/>
    <property type="project" value="UniProtKB-KW"/>
</dbReference>
<dbReference type="RefSeq" id="WP_407700802.1">
    <property type="nucleotide sequence ID" value="NZ_JAOZYC010000153.1"/>
</dbReference>
<dbReference type="PANTHER" id="PTHR43767:SF1">
    <property type="entry name" value="NONRIBOSOMAL PEPTIDE SYNTHASE PES1 (EUROFUNG)-RELATED"/>
    <property type="match status" value="1"/>
</dbReference>
<organism evidence="2 3">
    <name type="scientific">Streptomyces endophyticus</name>
    <dbReference type="NCBI Taxonomy" id="714166"/>
    <lineage>
        <taxon>Bacteria</taxon>
        <taxon>Bacillati</taxon>
        <taxon>Actinomycetota</taxon>
        <taxon>Actinomycetes</taxon>
        <taxon>Kitasatosporales</taxon>
        <taxon>Streptomycetaceae</taxon>
        <taxon>Streptomyces</taxon>
    </lineage>
</organism>
<dbReference type="PANTHER" id="PTHR43767">
    <property type="entry name" value="LONG-CHAIN-FATTY-ACID--COA LIGASE"/>
    <property type="match status" value="1"/>
</dbReference>
<keyword evidence="3" id="KW-1185">Reference proteome</keyword>
<evidence type="ECO:0000259" key="1">
    <source>
        <dbReference type="Pfam" id="PF13193"/>
    </source>
</evidence>
<dbReference type="InterPro" id="IPR045851">
    <property type="entry name" value="AMP-bd_C_sf"/>
</dbReference>